<dbReference type="SUPFAM" id="SSF53335">
    <property type="entry name" value="S-adenosyl-L-methionine-dependent methyltransferases"/>
    <property type="match status" value="1"/>
</dbReference>
<accession>A0ABT4GA74</accession>
<dbReference type="GO" id="GO:0032259">
    <property type="term" value="P:methylation"/>
    <property type="evidence" value="ECO:0007669"/>
    <property type="project" value="UniProtKB-KW"/>
</dbReference>
<gene>
    <name evidence="2" type="ORF">M5X19_08850</name>
</gene>
<keyword evidence="3" id="KW-1185">Reference proteome</keyword>
<protein>
    <submittedName>
        <fullName evidence="2">Class I SAM-dependent methyltransferase</fullName>
    </submittedName>
</protein>
<dbReference type="Proteomes" id="UP001527099">
    <property type="component" value="Unassembled WGS sequence"/>
</dbReference>
<dbReference type="Gene3D" id="1.10.150.350">
    <property type="match status" value="1"/>
</dbReference>
<evidence type="ECO:0000313" key="2">
    <source>
        <dbReference type="EMBL" id="MCY9693003.1"/>
    </source>
</evidence>
<dbReference type="GO" id="GO:0008168">
    <property type="term" value="F:methyltransferase activity"/>
    <property type="evidence" value="ECO:0007669"/>
    <property type="project" value="UniProtKB-KW"/>
</dbReference>
<proteinExistence type="predicted"/>
<reference evidence="2 3" key="1">
    <citation type="submission" date="2022-05" db="EMBL/GenBank/DDBJ databases">
        <title>Genome Sequencing of Bee-Associated Microbes.</title>
        <authorList>
            <person name="Dunlap C."/>
        </authorList>
    </citation>
    <scope>NUCLEOTIDE SEQUENCE [LARGE SCALE GENOMIC DNA]</scope>
    <source>
        <strain evidence="2 3">NRRL B-14421</strain>
    </source>
</reference>
<dbReference type="RefSeq" id="WP_268614560.1">
    <property type="nucleotide sequence ID" value="NZ_JAMDMX010000025.1"/>
</dbReference>
<dbReference type="Pfam" id="PF13847">
    <property type="entry name" value="Methyltransf_31"/>
    <property type="match status" value="1"/>
</dbReference>
<dbReference type="InterPro" id="IPR029063">
    <property type="entry name" value="SAM-dependent_MTases_sf"/>
</dbReference>
<dbReference type="CDD" id="cd02440">
    <property type="entry name" value="AdoMet_MTases"/>
    <property type="match status" value="1"/>
</dbReference>
<evidence type="ECO:0000313" key="3">
    <source>
        <dbReference type="Proteomes" id="UP001527099"/>
    </source>
</evidence>
<comment type="caution">
    <text evidence="2">The sequence shown here is derived from an EMBL/GenBank/DDBJ whole genome shotgun (WGS) entry which is preliminary data.</text>
</comment>
<keyword evidence="2" id="KW-0489">Methyltransferase</keyword>
<dbReference type="InterPro" id="IPR025714">
    <property type="entry name" value="Methyltranfer_dom"/>
</dbReference>
<feature type="domain" description="Methyltransferase" evidence="1">
    <location>
        <begin position="40"/>
        <end position="145"/>
    </location>
</feature>
<keyword evidence="2" id="KW-0808">Transferase</keyword>
<evidence type="ECO:0000259" key="1">
    <source>
        <dbReference type="Pfam" id="PF13847"/>
    </source>
</evidence>
<name>A0ABT4GA74_9BACL</name>
<dbReference type="PANTHER" id="PTHR43861">
    <property type="entry name" value="TRANS-ACONITATE 2-METHYLTRANSFERASE-RELATED"/>
    <property type="match status" value="1"/>
</dbReference>
<dbReference type="Gene3D" id="3.40.50.150">
    <property type="entry name" value="Vaccinia Virus protein VP39"/>
    <property type="match status" value="1"/>
</dbReference>
<organism evidence="2 3">
    <name type="scientific">Paenibacillus alginolyticus</name>
    <dbReference type="NCBI Taxonomy" id="59839"/>
    <lineage>
        <taxon>Bacteria</taxon>
        <taxon>Bacillati</taxon>
        <taxon>Bacillota</taxon>
        <taxon>Bacilli</taxon>
        <taxon>Bacillales</taxon>
        <taxon>Paenibacillaceae</taxon>
        <taxon>Paenibacillus</taxon>
    </lineage>
</organism>
<sequence length="292" mass="33835">MSEYYWDNKIEYLRNTRGLYYNDDYLEFLVKSVWKIVKPVNIIDYGCGFGYLGLKLLPLLPEGSTYTGIDKGNELINTAREVFQNQPYPSEFFISDIEEVTIDRKYDIAICHAFLLHMTDSKKILQKMIDCVLDDGMVICFEPHWIANMSNYGFDELEQSQVIKLGILQKLYEGDFNRKGKDGNIGIKLPIYLSQLGLKNVECRVSDKVNFLDQNMNLLSKQSLFNSLREEGLGELPGEIEEFIHNLVNRGLMLNEAMEQYEAELLFSKEFADHSYLTYAPNMKITFGNVKR</sequence>
<dbReference type="EMBL" id="JAMDMX010000025">
    <property type="protein sequence ID" value="MCY9693003.1"/>
    <property type="molecule type" value="Genomic_DNA"/>
</dbReference>